<dbReference type="PROSITE" id="PS51194">
    <property type="entry name" value="HELICASE_CTER"/>
    <property type="match status" value="1"/>
</dbReference>
<dbReference type="GO" id="GO:0003724">
    <property type="term" value="F:RNA helicase activity"/>
    <property type="evidence" value="ECO:0007669"/>
    <property type="project" value="UniProtKB-EC"/>
</dbReference>
<dbReference type="PANTHER" id="PTHR24031">
    <property type="entry name" value="RNA HELICASE"/>
    <property type="match status" value="1"/>
</dbReference>
<dbReference type="InterPro" id="IPR011545">
    <property type="entry name" value="DEAD/DEAH_box_helicase_dom"/>
</dbReference>
<evidence type="ECO:0000256" key="1">
    <source>
        <dbReference type="ARBA" id="ARBA00022741"/>
    </source>
</evidence>
<dbReference type="GeneID" id="14692704"/>
<dbReference type="EC" id="3.6.4.13" evidence="5"/>
<feature type="compositionally biased region" description="Basic and acidic residues" evidence="6">
    <location>
        <begin position="1281"/>
        <end position="1294"/>
    </location>
</feature>
<dbReference type="Pfam" id="PF00271">
    <property type="entry name" value="Helicase_C"/>
    <property type="match status" value="1"/>
</dbReference>
<dbReference type="Pfam" id="PF00270">
    <property type="entry name" value="DEAD"/>
    <property type="match status" value="1"/>
</dbReference>
<feature type="domain" description="Helicase C-terminal" evidence="7">
    <location>
        <begin position="912"/>
        <end position="1059"/>
    </location>
</feature>
<feature type="compositionally biased region" description="Basic and acidic residues" evidence="6">
    <location>
        <begin position="1334"/>
        <end position="1345"/>
    </location>
</feature>
<dbReference type="InterPro" id="IPR027417">
    <property type="entry name" value="P-loop_NTPase"/>
</dbReference>
<dbReference type="RefSeq" id="XP_004222297.1">
    <property type="nucleotide sequence ID" value="XM_004222249.1"/>
</dbReference>
<evidence type="ECO:0000256" key="4">
    <source>
        <dbReference type="ARBA" id="ARBA00022884"/>
    </source>
</evidence>
<feature type="region of interest" description="Disordered" evidence="6">
    <location>
        <begin position="682"/>
        <end position="708"/>
    </location>
</feature>
<name>K6UVL2_PLACD</name>
<dbReference type="eggNOG" id="KOG0347">
    <property type="taxonomic scope" value="Eukaryota"/>
</dbReference>
<feature type="region of interest" description="Disordered" evidence="6">
    <location>
        <begin position="594"/>
        <end position="649"/>
    </location>
</feature>
<dbReference type="GO" id="GO:0016787">
    <property type="term" value="F:hydrolase activity"/>
    <property type="evidence" value="ECO:0007669"/>
    <property type="project" value="UniProtKB-KW"/>
</dbReference>
<dbReference type="SUPFAM" id="SSF141571">
    <property type="entry name" value="Pentapeptide repeat-like"/>
    <property type="match status" value="1"/>
</dbReference>
<feature type="compositionally biased region" description="Basic and acidic residues" evidence="6">
    <location>
        <begin position="878"/>
        <end position="900"/>
    </location>
</feature>
<evidence type="ECO:0000313" key="8">
    <source>
        <dbReference type="EMBL" id="GAB66350.1"/>
    </source>
</evidence>
<comment type="function">
    <text evidence="5">RNA helicase.</text>
</comment>
<gene>
    <name evidence="8" type="ORF">PCYB_091360</name>
</gene>
<feature type="compositionally biased region" description="Acidic residues" evidence="6">
    <location>
        <begin position="1215"/>
        <end position="1259"/>
    </location>
</feature>
<proteinExistence type="inferred from homology"/>
<feature type="region of interest" description="Disordered" evidence="6">
    <location>
        <begin position="808"/>
        <end position="835"/>
    </location>
</feature>
<dbReference type="OrthoDB" id="432247at2759"/>
<accession>K6UVL2</accession>
<dbReference type="VEuPathDB" id="PlasmoDB:PCYB_091360"/>
<dbReference type="Gene3D" id="3.40.50.300">
    <property type="entry name" value="P-loop containing nucleotide triphosphate hydrolases"/>
    <property type="match status" value="3"/>
</dbReference>
<dbReference type="PhylomeDB" id="K6UVL2"/>
<comment type="similarity">
    <text evidence="5">Belongs to the DEAD box helicase family.</text>
</comment>
<feature type="region of interest" description="Disordered" evidence="6">
    <location>
        <begin position="52"/>
        <end position="81"/>
    </location>
</feature>
<evidence type="ECO:0000259" key="7">
    <source>
        <dbReference type="PROSITE" id="PS51194"/>
    </source>
</evidence>
<dbReference type="CDD" id="cd18787">
    <property type="entry name" value="SF2_C_DEAD"/>
    <property type="match status" value="1"/>
</dbReference>
<dbReference type="SMART" id="SM00487">
    <property type="entry name" value="DEXDc"/>
    <property type="match status" value="1"/>
</dbReference>
<dbReference type="InterPro" id="IPR001650">
    <property type="entry name" value="Helicase_C-like"/>
</dbReference>
<keyword evidence="9" id="KW-1185">Reference proteome</keyword>
<organism evidence="8 9">
    <name type="scientific">Plasmodium cynomolgi (strain B)</name>
    <dbReference type="NCBI Taxonomy" id="1120755"/>
    <lineage>
        <taxon>Eukaryota</taxon>
        <taxon>Sar</taxon>
        <taxon>Alveolata</taxon>
        <taxon>Apicomplexa</taxon>
        <taxon>Aconoidasida</taxon>
        <taxon>Haemosporida</taxon>
        <taxon>Plasmodiidae</taxon>
        <taxon>Plasmodium</taxon>
        <taxon>Plasmodium (Plasmodium)</taxon>
    </lineage>
</organism>
<dbReference type="KEGG" id="pcy:PCYB_091360"/>
<feature type="compositionally biased region" description="Basic and acidic residues" evidence="6">
    <location>
        <begin position="1309"/>
        <end position="1321"/>
    </location>
</feature>
<dbReference type="SUPFAM" id="SSF52540">
    <property type="entry name" value="P-loop containing nucleoside triphosphate hydrolases"/>
    <property type="match status" value="2"/>
</dbReference>
<dbReference type="GO" id="GO:0003723">
    <property type="term" value="F:RNA binding"/>
    <property type="evidence" value="ECO:0007669"/>
    <property type="project" value="UniProtKB-UniRule"/>
</dbReference>
<feature type="region of interest" description="Disordered" evidence="6">
    <location>
        <begin position="1145"/>
        <end position="1186"/>
    </location>
</feature>
<evidence type="ECO:0000256" key="3">
    <source>
        <dbReference type="ARBA" id="ARBA00022840"/>
    </source>
</evidence>
<reference evidence="8 9" key="1">
    <citation type="journal article" date="2012" name="Nat. Genet.">
        <title>Plasmodium cynomolgi genome sequences provide insight into Plasmodium vivax and the monkey malaria clade.</title>
        <authorList>
            <person name="Tachibana S."/>
            <person name="Sullivan S.A."/>
            <person name="Kawai S."/>
            <person name="Nakamura S."/>
            <person name="Kim H.R."/>
            <person name="Goto N."/>
            <person name="Arisue N."/>
            <person name="Palacpac N.M.Q."/>
            <person name="Honma H."/>
            <person name="Yagi M."/>
            <person name="Tougan T."/>
            <person name="Katakai Y."/>
            <person name="Kaneko O."/>
            <person name="Mita T."/>
            <person name="Kita K."/>
            <person name="Yasutomi Y."/>
            <person name="Sutton P.L."/>
            <person name="Shakhbatyan R."/>
            <person name="Horii T."/>
            <person name="Yasunaga T."/>
            <person name="Barnwell J.W."/>
            <person name="Escalante A.A."/>
            <person name="Carlton J.M."/>
            <person name="Tanabe K."/>
        </authorList>
    </citation>
    <scope>NUCLEOTIDE SEQUENCE [LARGE SCALE GENOMIC DNA]</scope>
    <source>
        <strain evidence="8 9">B</strain>
    </source>
</reference>
<keyword evidence="1 5" id="KW-0547">Nucleotide-binding</keyword>
<evidence type="ECO:0000256" key="2">
    <source>
        <dbReference type="ARBA" id="ARBA00022801"/>
    </source>
</evidence>
<evidence type="ECO:0000256" key="6">
    <source>
        <dbReference type="SAM" id="MobiDB-lite"/>
    </source>
</evidence>
<dbReference type="Gene3D" id="2.160.20.80">
    <property type="entry name" value="E3 ubiquitin-protein ligase SopA"/>
    <property type="match status" value="1"/>
</dbReference>
<dbReference type="EMBL" id="DF157101">
    <property type="protein sequence ID" value="GAB66350.1"/>
    <property type="molecule type" value="Genomic_DNA"/>
</dbReference>
<dbReference type="OMA" id="DTKNVDH"/>
<dbReference type="GO" id="GO:0005524">
    <property type="term" value="F:ATP binding"/>
    <property type="evidence" value="ECO:0007669"/>
    <property type="project" value="UniProtKB-UniRule"/>
</dbReference>
<comment type="domain">
    <text evidence="5">The Q motif is unique to and characteristic of the DEAD box family of RNA helicases and controls ATP binding and hydrolysis.</text>
</comment>
<sequence length="1373" mass="155429">MNTKWLFRWRYPQWGKAKASPTLHYLQQAKLLRTKRRTKWVKTSHRGTVEETDEWVKTSQRGTTEEANEWVKTSHRGTTEETDEWVNLSQGSMTASIPGEEKNKWETAMWGRNPRHEDKPNKEKYTQKGTPPNEQLRKRYQGVQKKLYQKYNHQGVGSDPNKVETYERNYEQVNELNIHRMLLLGLETLNINELNKMQINSFLTIQQGKDVLINYPDGSGKTIAYLLPLLNNIYFVHDYLEELILESYHGGKKKKCGNSVQENFKFSNNFDLYNEMRKYFLKYSHYRRNVLLEDNTTQVGKKMNQKFHLLPNHFDELDEESIRGYPHLEVEAKQRNVSLMNKLIEVIKINKINLNNINSDHANREELAKLENILMYNFKVKEKEPNCVASPPDNDECIYRYLTRNPLQINKPIIILTVNKDNISQIVQVIKKLDVLNRINIQTLNDVPYQDRTYSTVDERTHIESLNEKVQMQLEKNSHLENLHVVRVNRVPNPVLCKDEIMWTCADIVITTPDIFLHAYQNERTKQILPSMIIFDEVDMLFQNNAYRNTMMNIFHLVKRRPEIYNPHIDISTAGLEDVATSIEAALASGGKEAAPLASGGKEAAPLASGGEEAPPLTSSGVKAAPLASGGEDAAPLTSGGEDAAPFGQPQVLSTFQSGLHSVVSDFERGQFGDLDMSPVEGAKGGNPAGDYHPKNASHGKKAADLTPRAKEKARELPLLQMIYVSSTLPSVGHTTAGSMLAERFSNLVEIVCRENYHIPRNVRTQWIELNRDKILSHYLFSGGTGDTHEGEDSSGIAAKDEGNATQYSGFADQRSGPPAQHSNSDTHHGGSLKDAALSSKINKLENSSFEHRLDLLIHVLKKYHEWSASTEWHKHAEFSEHGQAKKDTTTNPEGGEKKNFASPTKGGKFHLIDNKAVYKTIVFVNSVKDCIRIYFFLKKHNWPVFCFHKNISINSRMQNLHNFHHSHVAILVTTDLLSRGIDTKNVDHIINFHFPSDAITYLHRLGKMNRSGDDHHNGLNHHSNAERGQMLHRRHIPLEEEHIGGEAQTKWSHQGDTTWEYIPTHGQDKDNTFLRTNKNFLVTNFLSFSNLPLAQSIRSCDQQNASLLPLFSRKKSFKMKIKRKENNALGEDNRYIDIGAEEEDDINMDGDFPNVREIGSQSRHSSHQGEAQFENGHSREPSTCENDEKNVYVQAPFSVFSLDDLGEESHGSDTDEEGAAAEGADGDLTDGDLTDGDLTDGDLTDGDLTDGDLTDGDLTDGNLTDGDLTDEDLTDGDLTGEDHTDEDHTDEATPPHNKFAQRRAATKGKTETKHNPRADDDHAEEFPGETPSCEEKKNRFEDITSRECLPVMPSLVIKSHPGMTSNLTRKNF</sequence>
<feature type="compositionally biased region" description="Acidic residues" evidence="6">
    <location>
        <begin position="1268"/>
        <end position="1280"/>
    </location>
</feature>
<dbReference type="Proteomes" id="UP000006319">
    <property type="component" value="Chromosome 9"/>
</dbReference>
<feature type="region of interest" description="Disordered" evidence="6">
    <location>
        <begin position="878"/>
        <end position="903"/>
    </location>
</feature>
<keyword evidence="4 5" id="KW-0694">RNA-binding</keyword>
<evidence type="ECO:0000256" key="5">
    <source>
        <dbReference type="RuleBase" id="RU365068"/>
    </source>
</evidence>
<dbReference type="InterPro" id="IPR014001">
    <property type="entry name" value="Helicase_ATP-bd"/>
</dbReference>
<comment type="catalytic activity">
    <reaction evidence="5">
        <text>ATP + H2O = ADP + phosphate + H(+)</text>
        <dbReference type="Rhea" id="RHEA:13065"/>
        <dbReference type="ChEBI" id="CHEBI:15377"/>
        <dbReference type="ChEBI" id="CHEBI:15378"/>
        <dbReference type="ChEBI" id="CHEBI:30616"/>
        <dbReference type="ChEBI" id="CHEBI:43474"/>
        <dbReference type="ChEBI" id="CHEBI:456216"/>
        <dbReference type="EC" id="3.6.4.13"/>
    </reaction>
</comment>
<feature type="compositionally biased region" description="Basic and acidic residues" evidence="6">
    <location>
        <begin position="1177"/>
        <end position="1186"/>
    </location>
</feature>
<feature type="region of interest" description="Disordered" evidence="6">
    <location>
        <begin position="110"/>
        <end position="134"/>
    </location>
</feature>
<keyword evidence="5 8" id="KW-0347">Helicase</keyword>
<evidence type="ECO:0000313" key="9">
    <source>
        <dbReference type="Proteomes" id="UP000006319"/>
    </source>
</evidence>
<keyword evidence="3 5" id="KW-0067">ATP-binding</keyword>
<feature type="region of interest" description="Disordered" evidence="6">
    <location>
        <begin position="1205"/>
        <end position="1345"/>
    </location>
</feature>
<keyword evidence="2 5" id="KW-0378">Hydrolase</keyword>
<dbReference type="SMART" id="SM00490">
    <property type="entry name" value="HELICc"/>
    <property type="match status" value="1"/>
</dbReference>
<protein>
    <recommendedName>
        <fullName evidence="5">ATP-dependent RNA helicase</fullName>
        <ecNumber evidence="5">3.6.4.13</ecNumber>
    </recommendedName>
</protein>
<feature type="compositionally biased region" description="Basic and acidic residues" evidence="6">
    <location>
        <begin position="114"/>
        <end position="126"/>
    </location>
</feature>